<organism evidence="1 2">
    <name type="scientific">Ralstonia wenshanensis</name>
    <dbReference type="NCBI Taxonomy" id="2842456"/>
    <lineage>
        <taxon>Bacteria</taxon>
        <taxon>Pseudomonadati</taxon>
        <taxon>Pseudomonadota</taxon>
        <taxon>Betaproteobacteria</taxon>
        <taxon>Burkholderiales</taxon>
        <taxon>Burkholderiaceae</taxon>
        <taxon>Ralstonia</taxon>
    </lineage>
</organism>
<gene>
    <name evidence="1" type="ORF">LMG18091_03700</name>
</gene>
<dbReference type="AlphaFoldDB" id="A0AAD2B796"/>
<reference evidence="1 2" key="1">
    <citation type="submission" date="2023-07" db="EMBL/GenBank/DDBJ databases">
        <authorList>
            <person name="Peeters C."/>
        </authorList>
    </citation>
    <scope>NUCLEOTIDE SEQUENCE [LARGE SCALE GENOMIC DNA]</scope>
    <source>
        <strain evidence="1 2">LMG 18091</strain>
    </source>
</reference>
<evidence type="ECO:0000313" key="1">
    <source>
        <dbReference type="EMBL" id="CAJ0702503.1"/>
    </source>
</evidence>
<comment type="caution">
    <text evidence="1">The sequence shown here is derived from an EMBL/GenBank/DDBJ whole genome shotgun (WGS) entry which is preliminary data.</text>
</comment>
<accession>A0AAD2B796</accession>
<proteinExistence type="predicted"/>
<name>A0AAD2B796_9RALS</name>
<dbReference type="Proteomes" id="UP001189915">
    <property type="component" value="Unassembled WGS sequence"/>
</dbReference>
<protein>
    <submittedName>
        <fullName evidence="1">Uncharacterized protein</fullName>
    </submittedName>
</protein>
<evidence type="ECO:0000313" key="2">
    <source>
        <dbReference type="Proteomes" id="UP001189915"/>
    </source>
</evidence>
<sequence length="95" mass="10290">MFAKKTTEKNEVVSGTVTRIGSFLFAGASSLTYELMLAGHEHPFLIGATTGSRPTSRIHLTAAGDLVEFEARPAKDQQDYRIGIESSFQNRSLAG</sequence>
<dbReference type="EMBL" id="CATWAF010000005">
    <property type="protein sequence ID" value="CAJ0702503.1"/>
    <property type="molecule type" value="Genomic_DNA"/>
</dbReference>
<keyword evidence="2" id="KW-1185">Reference proteome</keyword>